<gene>
    <name evidence="7" type="primary">AUGUSTUS-3.0.2_12379</name>
    <name evidence="7" type="ORF">TcasGA2_TC012379</name>
</gene>
<dbReference type="AlphaFoldDB" id="D6X1Y8"/>
<dbReference type="SUPFAM" id="SSF48652">
    <property type="entry name" value="Tetraspanin"/>
    <property type="match status" value="1"/>
</dbReference>
<comment type="subcellular location">
    <subcellularLocation>
        <location evidence="1 6">Membrane</location>
        <topology evidence="1 6">Multi-pass membrane protein</topology>
    </subcellularLocation>
</comment>
<name>D6X1Y8_TRICA</name>
<evidence type="ECO:0000313" key="8">
    <source>
        <dbReference type="Proteomes" id="UP000007266"/>
    </source>
</evidence>
<dbReference type="PANTHER" id="PTHR19282:SF456">
    <property type="entry name" value="CD63 MOLECULE"/>
    <property type="match status" value="1"/>
</dbReference>
<evidence type="ECO:0000256" key="6">
    <source>
        <dbReference type="RuleBase" id="RU361218"/>
    </source>
</evidence>
<evidence type="ECO:0000256" key="1">
    <source>
        <dbReference type="ARBA" id="ARBA00004141"/>
    </source>
</evidence>
<dbReference type="PIRSF" id="PIRSF002419">
    <property type="entry name" value="Tetraspanin"/>
    <property type="match status" value="1"/>
</dbReference>
<accession>D6X1Y8</accession>
<dbReference type="Proteomes" id="UP000007266">
    <property type="component" value="Linkage group 9"/>
</dbReference>
<reference evidence="7 8" key="2">
    <citation type="journal article" date="2010" name="Nucleic Acids Res.">
        <title>BeetleBase in 2010: revisions to provide comprehensive genomic information for Tribolium castaneum.</title>
        <authorList>
            <person name="Kim H.S."/>
            <person name="Murphy T."/>
            <person name="Xia J."/>
            <person name="Caragea D."/>
            <person name="Park Y."/>
            <person name="Beeman R.W."/>
            <person name="Lorenzen M.D."/>
            <person name="Butcher S."/>
            <person name="Manak J.R."/>
            <person name="Brown S.J."/>
        </authorList>
    </citation>
    <scope>GENOME REANNOTATION</scope>
    <source>
        <strain evidence="7 8">Georgia GA2</strain>
    </source>
</reference>
<dbReference type="GO" id="GO:0005886">
    <property type="term" value="C:plasma membrane"/>
    <property type="evidence" value="ECO:0000318"/>
    <property type="project" value="GO_Central"/>
</dbReference>
<keyword evidence="3 6" id="KW-0812">Transmembrane</keyword>
<dbReference type="HOGENOM" id="CLU_055524_6_1_1"/>
<dbReference type="InterPro" id="IPR018499">
    <property type="entry name" value="Tetraspanin/Peripherin"/>
</dbReference>
<evidence type="ECO:0000256" key="5">
    <source>
        <dbReference type="ARBA" id="ARBA00023136"/>
    </source>
</evidence>
<evidence type="ECO:0000256" key="4">
    <source>
        <dbReference type="ARBA" id="ARBA00022989"/>
    </source>
</evidence>
<dbReference type="OMA" id="SCYLAKQ"/>
<keyword evidence="8" id="KW-1185">Reference proteome</keyword>
<dbReference type="PANTHER" id="PTHR19282">
    <property type="entry name" value="TETRASPANIN"/>
    <property type="match status" value="1"/>
</dbReference>
<dbReference type="CDD" id="cd03127">
    <property type="entry name" value="tetraspanin_LEL"/>
    <property type="match status" value="1"/>
</dbReference>
<comment type="similarity">
    <text evidence="2 6">Belongs to the tetraspanin (TM4SF) family.</text>
</comment>
<dbReference type="PRINTS" id="PR00259">
    <property type="entry name" value="TMFOUR"/>
</dbReference>
<feature type="transmembrane region" description="Helical" evidence="6">
    <location>
        <begin position="12"/>
        <end position="32"/>
    </location>
</feature>
<evidence type="ECO:0000313" key="7">
    <source>
        <dbReference type="EMBL" id="EFA10187.1"/>
    </source>
</evidence>
<reference evidence="7 8" key="1">
    <citation type="journal article" date="2008" name="Nature">
        <title>The genome of the model beetle and pest Tribolium castaneum.</title>
        <authorList>
            <consortium name="Tribolium Genome Sequencing Consortium"/>
            <person name="Richards S."/>
            <person name="Gibbs R.A."/>
            <person name="Weinstock G.M."/>
            <person name="Brown S.J."/>
            <person name="Denell R."/>
            <person name="Beeman R.W."/>
            <person name="Gibbs R."/>
            <person name="Beeman R.W."/>
            <person name="Brown S.J."/>
            <person name="Bucher G."/>
            <person name="Friedrich M."/>
            <person name="Grimmelikhuijzen C.J."/>
            <person name="Klingler M."/>
            <person name="Lorenzen M."/>
            <person name="Richards S."/>
            <person name="Roth S."/>
            <person name="Schroder R."/>
            <person name="Tautz D."/>
            <person name="Zdobnov E.M."/>
            <person name="Muzny D."/>
            <person name="Gibbs R.A."/>
            <person name="Weinstock G.M."/>
            <person name="Attaway T."/>
            <person name="Bell S."/>
            <person name="Buhay C.J."/>
            <person name="Chandrabose M.N."/>
            <person name="Chavez D."/>
            <person name="Clerk-Blankenburg K.P."/>
            <person name="Cree A."/>
            <person name="Dao M."/>
            <person name="Davis C."/>
            <person name="Chacko J."/>
            <person name="Dinh H."/>
            <person name="Dugan-Rocha S."/>
            <person name="Fowler G."/>
            <person name="Garner T.T."/>
            <person name="Garnes J."/>
            <person name="Gnirke A."/>
            <person name="Hawes A."/>
            <person name="Hernandez J."/>
            <person name="Hines S."/>
            <person name="Holder M."/>
            <person name="Hume J."/>
            <person name="Jhangiani S.N."/>
            <person name="Joshi V."/>
            <person name="Khan Z.M."/>
            <person name="Jackson L."/>
            <person name="Kovar C."/>
            <person name="Kowis A."/>
            <person name="Lee S."/>
            <person name="Lewis L.R."/>
            <person name="Margolis J."/>
            <person name="Morgan M."/>
            <person name="Nazareth L.V."/>
            <person name="Nguyen N."/>
            <person name="Okwuonu G."/>
            <person name="Parker D."/>
            <person name="Richards S."/>
            <person name="Ruiz S.J."/>
            <person name="Santibanez J."/>
            <person name="Savard J."/>
            <person name="Scherer S.E."/>
            <person name="Schneider B."/>
            <person name="Sodergren E."/>
            <person name="Tautz D."/>
            <person name="Vattahil S."/>
            <person name="Villasana D."/>
            <person name="White C.S."/>
            <person name="Wright R."/>
            <person name="Park Y."/>
            <person name="Beeman R.W."/>
            <person name="Lord J."/>
            <person name="Oppert B."/>
            <person name="Lorenzen M."/>
            <person name="Brown S."/>
            <person name="Wang L."/>
            <person name="Savard J."/>
            <person name="Tautz D."/>
            <person name="Richards S."/>
            <person name="Weinstock G."/>
            <person name="Gibbs R.A."/>
            <person name="Liu Y."/>
            <person name="Worley K."/>
            <person name="Weinstock G."/>
            <person name="Elsik C.G."/>
            <person name="Reese J.T."/>
            <person name="Elhaik E."/>
            <person name="Landan G."/>
            <person name="Graur D."/>
            <person name="Arensburger P."/>
            <person name="Atkinson P."/>
            <person name="Beeman R.W."/>
            <person name="Beidler J."/>
            <person name="Brown S.J."/>
            <person name="Demuth J.P."/>
            <person name="Drury D.W."/>
            <person name="Du Y.Z."/>
            <person name="Fujiwara H."/>
            <person name="Lorenzen M."/>
            <person name="Maselli V."/>
            <person name="Osanai M."/>
            <person name="Park Y."/>
            <person name="Robertson H.M."/>
            <person name="Tu Z."/>
            <person name="Wang J.J."/>
            <person name="Wang S."/>
            <person name="Richards S."/>
            <person name="Song H."/>
            <person name="Zhang L."/>
            <person name="Sodergren E."/>
            <person name="Werner D."/>
            <person name="Stanke M."/>
            <person name="Morgenstern B."/>
            <person name="Solovyev V."/>
            <person name="Kosarev P."/>
            <person name="Brown G."/>
            <person name="Chen H.C."/>
            <person name="Ermolaeva O."/>
            <person name="Hlavina W."/>
            <person name="Kapustin Y."/>
            <person name="Kiryutin B."/>
            <person name="Kitts P."/>
            <person name="Maglott D."/>
            <person name="Pruitt K."/>
            <person name="Sapojnikov V."/>
            <person name="Souvorov A."/>
            <person name="Mackey A.J."/>
            <person name="Waterhouse R.M."/>
            <person name="Wyder S."/>
            <person name="Zdobnov E.M."/>
            <person name="Zdobnov E.M."/>
            <person name="Wyder S."/>
            <person name="Kriventseva E.V."/>
            <person name="Kadowaki T."/>
            <person name="Bork P."/>
            <person name="Aranda M."/>
            <person name="Bao R."/>
            <person name="Beermann A."/>
            <person name="Berns N."/>
            <person name="Bolognesi R."/>
            <person name="Bonneton F."/>
            <person name="Bopp D."/>
            <person name="Brown S.J."/>
            <person name="Bucher G."/>
            <person name="Butts T."/>
            <person name="Chaumot A."/>
            <person name="Denell R.E."/>
            <person name="Ferrier D.E."/>
            <person name="Friedrich M."/>
            <person name="Gordon C.M."/>
            <person name="Jindra M."/>
            <person name="Klingler M."/>
            <person name="Lan Q."/>
            <person name="Lattorff H.M."/>
            <person name="Laudet V."/>
            <person name="von Levetsow C."/>
            <person name="Liu Z."/>
            <person name="Lutz R."/>
            <person name="Lynch J.A."/>
            <person name="da Fonseca R.N."/>
            <person name="Posnien N."/>
            <person name="Reuter R."/>
            <person name="Roth S."/>
            <person name="Savard J."/>
            <person name="Schinko J.B."/>
            <person name="Schmitt C."/>
            <person name="Schoppmeier M."/>
            <person name="Schroder R."/>
            <person name="Shippy T.D."/>
            <person name="Simonnet F."/>
            <person name="Marques-Souza H."/>
            <person name="Tautz D."/>
            <person name="Tomoyasu Y."/>
            <person name="Trauner J."/>
            <person name="Van der Zee M."/>
            <person name="Vervoort M."/>
            <person name="Wittkopp N."/>
            <person name="Wimmer E.A."/>
            <person name="Yang X."/>
            <person name="Jones A.K."/>
            <person name="Sattelle D.B."/>
            <person name="Ebert P.R."/>
            <person name="Nelson D."/>
            <person name="Scott J.G."/>
            <person name="Beeman R.W."/>
            <person name="Muthukrishnan S."/>
            <person name="Kramer K.J."/>
            <person name="Arakane Y."/>
            <person name="Beeman R.W."/>
            <person name="Zhu Q."/>
            <person name="Hogenkamp D."/>
            <person name="Dixit R."/>
            <person name="Oppert B."/>
            <person name="Jiang H."/>
            <person name="Zou Z."/>
            <person name="Marshall J."/>
            <person name="Elpidina E."/>
            <person name="Vinokurov K."/>
            <person name="Oppert C."/>
            <person name="Zou Z."/>
            <person name="Evans J."/>
            <person name="Lu Z."/>
            <person name="Zhao P."/>
            <person name="Sumathipala N."/>
            <person name="Altincicek B."/>
            <person name="Vilcinskas A."/>
            <person name="Williams M."/>
            <person name="Hultmark D."/>
            <person name="Hetru C."/>
            <person name="Jiang H."/>
            <person name="Grimmelikhuijzen C.J."/>
            <person name="Hauser F."/>
            <person name="Cazzamali G."/>
            <person name="Williamson M."/>
            <person name="Park Y."/>
            <person name="Li B."/>
            <person name="Tanaka Y."/>
            <person name="Predel R."/>
            <person name="Neupert S."/>
            <person name="Schachtner J."/>
            <person name="Verleyen P."/>
            <person name="Raible F."/>
            <person name="Bork P."/>
            <person name="Friedrich M."/>
            <person name="Walden K.K."/>
            <person name="Robertson H.M."/>
            <person name="Angeli S."/>
            <person name="Foret S."/>
            <person name="Bucher G."/>
            <person name="Schuetz S."/>
            <person name="Maleszka R."/>
            <person name="Wimmer E.A."/>
            <person name="Beeman R.W."/>
            <person name="Lorenzen M."/>
            <person name="Tomoyasu Y."/>
            <person name="Miller S.C."/>
            <person name="Grossmann D."/>
            <person name="Bucher G."/>
        </authorList>
    </citation>
    <scope>NUCLEOTIDE SEQUENCE [LARGE SCALE GENOMIC DNA]</scope>
    <source>
        <strain evidence="7 8">Georgia GA2</strain>
    </source>
</reference>
<dbReference type="PhylomeDB" id="D6X1Y8"/>
<feature type="transmembrane region" description="Helical" evidence="6">
    <location>
        <begin position="89"/>
        <end position="108"/>
    </location>
</feature>
<organism evidence="7 8">
    <name type="scientific">Tribolium castaneum</name>
    <name type="common">Red flour beetle</name>
    <dbReference type="NCBI Taxonomy" id="7070"/>
    <lineage>
        <taxon>Eukaryota</taxon>
        <taxon>Metazoa</taxon>
        <taxon>Ecdysozoa</taxon>
        <taxon>Arthropoda</taxon>
        <taxon>Hexapoda</taxon>
        <taxon>Insecta</taxon>
        <taxon>Pterygota</taxon>
        <taxon>Neoptera</taxon>
        <taxon>Endopterygota</taxon>
        <taxon>Coleoptera</taxon>
        <taxon>Polyphaga</taxon>
        <taxon>Cucujiformia</taxon>
        <taxon>Tenebrionidae</taxon>
        <taxon>Tenebrionidae incertae sedis</taxon>
        <taxon>Tribolium</taxon>
    </lineage>
</organism>
<dbReference type="InParanoid" id="D6X1Y8"/>
<protein>
    <recommendedName>
        <fullName evidence="6">Tetraspanin</fullName>
    </recommendedName>
</protein>
<feature type="transmembrane region" description="Helical" evidence="6">
    <location>
        <begin position="214"/>
        <end position="233"/>
    </location>
</feature>
<keyword evidence="5 6" id="KW-0472">Membrane</keyword>
<dbReference type="Pfam" id="PF00335">
    <property type="entry name" value="Tetraspanin"/>
    <property type="match status" value="1"/>
</dbReference>
<dbReference type="STRING" id="7070.D6X1Y8"/>
<sequence>MDCNSILRKYSRYLLIVFNFLFVLTGVVILSVGASVKAYYNEYNTFLDDKYIYASDLLIIIGVIIFIIAFFGCCGALKENACMTQTFSTMLIVIFILELIVGIGGLVLRHQTDEMIDKALTSTLQRYNTPNNTEITKLWDTVQENFDCCGVKKYTDWENVTSTHGQLPLTCCNFPPGSFGNATCSGTSQGIHKEGCLEVFSDYIEGHATTVESVGLTFAIIQLLGIILSCYLAKQIRSDYETV</sequence>
<dbReference type="FunCoup" id="D6X1Y8">
    <property type="interactions" value="115"/>
</dbReference>
<dbReference type="EMBL" id="KQ971371">
    <property type="protein sequence ID" value="EFA10187.1"/>
    <property type="molecule type" value="Genomic_DNA"/>
</dbReference>
<feature type="transmembrane region" description="Helical" evidence="6">
    <location>
        <begin position="52"/>
        <end position="77"/>
    </location>
</feature>
<dbReference type="InterPro" id="IPR000301">
    <property type="entry name" value="Tetraspanin_animals"/>
</dbReference>
<dbReference type="eggNOG" id="KOG3882">
    <property type="taxonomic scope" value="Eukaryota"/>
</dbReference>
<evidence type="ECO:0000256" key="3">
    <source>
        <dbReference type="ARBA" id="ARBA00022692"/>
    </source>
</evidence>
<dbReference type="InterPro" id="IPR008952">
    <property type="entry name" value="Tetraspanin_EC2_sf"/>
</dbReference>
<keyword evidence="4 6" id="KW-1133">Transmembrane helix</keyword>
<proteinExistence type="inferred from homology"/>
<dbReference type="Gene3D" id="1.10.1450.10">
    <property type="entry name" value="Tetraspanin"/>
    <property type="match status" value="1"/>
</dbReference>
<evidence type="ECO:0000256" key="2">
    <source>
        <dbReference type="ARBA" id="ARBA00006840"/>
    </source>
</evidence>